<name>A0A3B0WED5_9ZZZZ</name>
<dbReference type="EMBL" id="UOFE01000006">
    <property type="protein sequence ID" value="VAW50713.1"/>
    <property type="molecule type" value="Genomic_DNA"/>
</dbReference>
<reference evidence="1" key="1">
    <citation type="submission" date="2018-06" db="EMBL/GenBank/DDBJ databases">
        <authorList>
            <person name="Zhirakovskaya E."/>
        </authorList>
    </citation>
    <scope>NUCLEOTIDE SEQUENCE</scope>
</reference>
<evidence type="ECO:0000313" key="1">
    <source>
        <dbReference type="EMBL" id="VAW50713.1"/>
    </source>
</evidence>
<sequence length="575" mass="60553">MNKCKLTATALAVSVVTFTGNVIAHSGNSAAGTPVCLESNIMMADAQNAPFANSGPVVDGIIRSGPGRLLEMNTTTGERGITVVNPLNAGNAGTEICPDHVSCPGPWKPTGNTSGGLDGHAFLTSAAQHALTVHHRDGTPIKTNPVWPTSPSPEGGGFGFVPRILGNGFMPNGNIAQTVCDANFFNASNSDVMGLGESGINYNAPPGTAVGPSDNSSYLFFPPVYSPQERAKNGRVLVLDQESMAAIDEYSKPKWGPYRHDPRWNCPAGVLISSEGLFISMFHGDAVFVVDWMHGIDKHSRGVGSNTPFKPWRPFKLDRKKNRSKVIRVIDLANDGTGDTDNPLNYYDAPYYDSPKRRDNLRAIRMSEDGSLFGTRRSRSRDCLRGEAPGASGVAGAGAPCNPSVFRQHIFVVDPGENHRTGSLALDPGVNVIAGVSINRISGPGCEFINPGHADLDACDVETLYVGVSAGNAGCDADGDGQPGPGHPANQCFKPGGTVYEYLIDKAHQDGGVLAGDGSGNCNGDPNDPAGNTGCAMPIAQFDFVNRTGTSSLPIGAIEGLDPRMVMHIHEAYNQ</sequence>
<protein>
    <submittedName>
        <fullName evidence="1">Uncharacterized protein</fullName>
    </submittedName>
</protein>
<gene>
    <name evidence="1" type="ORF">MNBD_GAMMA05-2641</name>
</gene>
<organism evidence="1">
    <name type="scientific">hydrothermal vent metagenome</name>
    <dbReference type="NCBI Taxonomy" id="652676"/>
    <lineage>
        <taxon>unclassified sequences</taxon>
        <taxon>metagenomes</taxon>
        <taxon>ecological metagenomes</taxon>
    </lineage>
</organism>
<proteinExistence type="predicted"/>
<accession>A0A3B0WED5</accession>
<dbReference type="AlphaFoldDB" id="A0A3B0WED5"/>